<reference evidence="15 16" key="1">
    <citation type="submission" date="2019-07" db="EMBL/GenBank/DDBJ databases">
        <title>Genome assembly of two rare yeast pathogens: Diutina rugosa and Trichomonascus ciferrii.</title>
        <authorList>
            <person name="Mixao V."/>
            <person name="Saus E."/>
            <person name="Hansen A."/>
            <person name="Lass-Flor C."/>
            <person name="Gabaldon T."/>
        </authorList>
    </citation>
    <scope>NUCLEOTIDE SEQUENCE [LARGE SCALE GENOMIC DNA]</scope>
    <source>
        <strain evidence="15 16">CBS 613</strain>
    </source>
</reference>
<dbReference type="SMART" id="SM00487">
    <property type="entry name" value="DEXDc"/>
    <property type="match status" value="1"/>
</dbReference>
<evidence type="ECO:0000313" key="16">
    <source>
        <dbReference type="Proteomes" id="UP000449547"/>
    </source>
</evidence>
<accession>A0A642UGL9</accession>
<dbReference type="Gene3D" id="3.40.50.300">
    <property type="entry name" value="P-loop containing nucleotide triphosphate hydrolases"/>
    <property type="match status" value="2"/>
</dbReference>
<name>A0A642UGL9_DIURU</name>
<comment type="domain">
    <text evidence="10">The Q motif is unique to and characteristic of the DEAD box family of RNA helicases and controls ATP binding and hydrolysis.</text>
</comment>
<keyword evidence="7 10" id="KW-0694">RNA-binding</keyword>
<evidence type="ECO:0000256" key="10">
    <source>
        <dbReference type="RuleBase" id="RU365068"/>
    </source>
</evidence>
<evidence type="ECO:0000259" key="13">
    <source>
        <dbReference type="PROSITE" id="PS51194"/>
    </source>
</evidence>
<evidence type="ECO:0000256" key="1">
    <source>
        <dbReference type="ARBA" id="ARBA00004604"/>
    </source>
</evidence>
<sequence length="636" mass="69651">MFGGRYDPSASTPAAKTNILDRFRKRQREPESDSESEDNNDNNEENNDDKEDSSSSDDDAMDVDEDEVEVKAKDPIEETKDASSSEATSSSSSESSESESSESESDSDSEATTHTDSIDIPLKHQHILNKFHQAAAQSTQEADEIEEDEPEPEVELAPLEPMPQPALPRDKKLHTVKLQANLDWLTQAHYVDPSRTVAFEDLGVSENTTKNLAKMGFTEAFSVQVAVLEHFASLKSVVPRPDVKGDLLVNAATGSGKTLAYTVPIVESLQSRVVPRVRAVVIVPTKPLINQVVSTFTAVAKGTSLSVLALKTERSLKEEATKITTNCPDIIVSTPGRLVEHLQSKVLDLSTVQYLVIDEADRLLNQSFQNWAHVVTESVTTTSNVARSFTHIPVVKMVFSATLTSDAGKLAVLNFQKPHLLVVNDAQELVNEMFSVPATLTEQWLHLGSAKSAFKPWVLAKYLIATNATQNTLVFCKSNDASLRLAKLLAMVLATMGSTTAVGYINSTNNKAQQRKQVLDGFSAGTTGILVTTDLFARGIDILSIRTVVNYDLPNSSREYVHRVGRTARAGQAGTALSMTFGKGEQKWFKSLMSDISRKQPVADDVEVPSMTSEDTNVYEATVEQFKRLVRGQEKD</sequence>
<dbReference type="AlphaFoldDB" id="A0A642UGL9"/>
<feature type="compositionally biased region" description="Acidic residues" evidence="11">
    <location>
        <begin position="141"/>
        <end position="154"/>
    </location>
</feature>
<keyword evidence="4 9" id="KW-0378">Hydrolase</keyword>
<dbReference type="PROSITE" id="PS51195">
    <property type="entry name" value="Q_MOTIF"/>
    <property type="match status" value="1"/>
</dbReference>
<dbReference type="InterPro" id="IPR000629">
    <property type="entry name" value="RNA-helicase_DEAD-box_CS"/>
</dbReference>
<dbReference type="InterPro" id="IPR001650">
    <property type="entry name" value="Helicase_C-like"/>
</dbReference>
<dbReference type="SUPFAM" id="SSF52540">
    <property type="entry name" value="P-loop containing nucleoside triphosphate hydrolases"/>
    <property type="match status" value="1"/>
</dbReference>
<dbReference type="Proteomes" id="UP000449547">
    <property type="component" value="Unassembled WGS sequence"/>
</dbReference>
<comment type="function">
    <text evidence="10">RNA helicase.</text>
</comment>
<keyword evidence="3 9" id="KW-0547">Nucleotide-binding</keyword>
<dbReference type="EMBL" id="SWFT01000140">
    <property type="protein sequence ID" value="KAA8898534.1"/>
    <property type="molecule type" value="Genomic_DNA"/>
</dbReference>
<keyword evidence="16" id="KW-1185">Reference proteome</keyword>
<dbReference type="OrthoDB" id="3370at2759"/>
<dbReference type="PROSITE" id="PS00039">
    <property type="entry name" value="DEAD_ATP_HELICASE"/>
    <property type="match status" value="1"/>
</dbReference>
<comment type="subcellular location">
    <subcellularLocation>
        <location evidence="1">Nucleus</location>
        <location evidence="1">Nucleolus</location>
    </subcellularLocation>
</comment>
<dbReference type="GO" id="GO:0003723">
    <property type="term" value="F:RNA binding"/>
    <property type="evidence" value="ECO:0007669"/>
    <property type="project" value="UniProtKB-UniRule"/>
</dbReference>
<evidence type="ECO:0000256" key="4">
    <source>
        <dbReference type="ARBA" id="ARBA00022801"/>
    </source>
</evidence>
<evidence type="ECO:0000259" key="12">
    <source>
        <dbReference type="PROSITE" id="PS51192"/>
    </source>
</evidence>
<dbReference type="GO" id="GO:0003724">
    <property type="term" value="F:RNA helicase activity"/>
    <property type="evidence" value="ECO:0007669"/>
    <property type="project" value="UniProtKB-EC"/>
</dbReference>
<organism evidence="15 16">
    <name type="scientific">Diutina rugosa</name>
    <name type="common">Yeast</name>
    <name type="synonym">Candida rugosa</name>
    <dbReference type="NCBI Taxonomy" id="5481"/>
    <lineage>
        <taxon>Eukaryota</taxon>
        <taxon>Fungi</taxon>
        <taxon>Dikarya</taxon>
        <taxon>Ascomycota</taxon>
        <taxon>Saccharomycotina</taxon>
        <taxon>Pichiomycetes</taxon>
        <taxon>Debaryomycetaceae</taxon>
        <taxon>Diutina</taxon>
    </lineage>
</organism>
<feature type="domain" description="DEAD-box RNA helicase Q" evidence="14">
    <location>
        <begin position="197"/>
        <end position="225"/>
    </location>
</feature>
<dbReference type="GO" id="GO:0006364">
    <property type="term" value="P:rRNA processing"/>
    <property type="evidence" value="ECO:0007669"/>
    <property type="project" value="UniProtKB-KW"/>
</dbReference>
<evidence type="ECO:0000259" key="14">
    <source>
        <dbReference type="PROSITE" id="PS51195"/>
    </source>
</evidence>
<keyword evidence="5 9" id="KW-0347">Helicase</keyword>
<gene>
    <name evidence="15" type="ORF">DIURU_004654</name>
</gene>
<proteinExistence type="inferred from homology"/>
<evidence type="ECO:0000256" key="9">
    <source>
        <dbReference type="RuleBase" id="RU000492"/>
    </source>
</evidence>
<dbReference type="SMART" id="SM00490">
    <property type="entry name" value="HELICc"/>
    <property type="match status" value="1"/>
</dbReference>
<dbReference type="Pfam" id="PF00271">
    <property type="entry name" value="Helicase_C"/>
    <property type="match status" value="1"/>
</dbReference>
<evidence type="ECO:0000313" key="15">
    <source>
        <dbReference type="EMBL" id="KAA8898534.1"/>
    </source>
</evidence>
<feature type="domain" description="Helicase C-terminal" evidence="13">
    <location>
        <begin position="458"/>
        <end position="614"/>
    </location>
</feature>
<dbReference type="Pfam" id="PF00270">
    <property type="entry name" value="DEAD"/>
    <property type="match status" value="1"/>
</dbReference>
<feature type="compositionally biased region" description="Low complexity" evidence="11">
    <location>
        <begin position="84"/>
        <end position="95"/>
    </location>
</feature>
<dbReference type="GO" id="GO:0005524">
    <property type="term" value="F:ATP binding"/>
    <property type="evidence" value="ECO:0007669"/>
    <property type="project" value="UniProtKB-UniRule"/>
</dbReference>
<keyword evidence="2" id="KW-0698">rRNA processing</keyword>
<evidence type="ECO:0000256" key="2">
    <source>
        <dbReference type="ARBA" id="ARBA00022552"/>
    </source>
</evidence>
<feature type="compositionally biased region" description="Acidic residues" evidence="11">
    <location>
        <begin position="32"/>
        <end position="68"/>
    </location>
</feature>
<dbReference type="InterPro" id="IPR014014">
    <property type="entry name" value="RNA_helicase_DEAD_Q_motif"/>
</dbReference>
<comment type="caution">
    <text evidence="15">The sequence shown here is derived from an EMBL/GenBank/DDBJ whole genome shotgun (WGS) entry which is preliminary data.</text>
</comment>
<feature type="region of interest" description="Disordered" evidence="11">
    <location>
        <begin position="133"/>
        <end position="168"/>
    </location>
</feature>
<dbReference type="VEuPathDB" id="FungiDB:DIURU_004654"/>
<dbReference type="InterPro" id="IPR014001">
    <property type="entry name" value="Helicase_ATP-bd"/>
</dbReference>
<dbReference type="GeneID" id="54783305"/>
<comment type="similarity">
    <text evidence="9">Belongs to the DEAD box helicase family.</text>
</comment>
<evidence type="ECO:0000256" key="3">
    <source>
        <dbReference type="ARBA" id="ARBA00022741"/>
    </source>
</evidence>
<evidence type="ECO:0000256" key="6">
    <source>
        <dbReference type="ARBA" id="ARBA00022840"/>
    </source>
</evidence>
<dbReference type="OMA" id="HLEWLVI"/>
<dbReference type="GO" id="GO:0005730">
    <property type="term" value="C:nucleolus"/>
    <property type="evidence" value="ECO:0007669"/>
    <property type="project" value="UniProtKB-SubCell"/>
</dbReference>
<feature type="compositionally biased region" description="Basic and acidic residues" evidence="11">
    <location>
        <begin position="69"/>
        <end position="83"/>
    </location>
</feature>
<dbReference type="InterPro" id="IPR027417">
    <property type="entry name" value="P-loop_NTPase"/>
</dbReference>
<dbReference type="PROSITE" id="PS51192">
    <property type="entry name" value="HELICASE_ATP_BIND_1"/>
    <property type="match status" value="1"/>
</dbReference>
<feature type="compositionally biased region" description="Acidic residues" evidence="11">
    <location>
        <begin position="96"/>
        <end position="109"/>
    </location>
</feature>
<dbReference type="EC" id="3.6.4.13" evidence="10"/>
<dbReference type="RefSeq" id="XP_034010558.1">
    <property type="nucleotide sequence ID" value="XM_034157551.1"/>
</dbReference>
<dbReference type="PANTHER" id="PTHR24031">
    <property type="entry name" value="RNA HELICASE"/>
    <property type="match status" value="1"/>
</dbReference>
<dbReference type="GO" id="GO:0016787">
    <property type="term" value="F:hydrolase activity"/>
    <property type="evidence" value="ECO:0007669"/>
    <property type="project" value="UniProtKB-KW"/>
</dbReference>
<dbReference type="PROSITE" id="PS51194">
    <property type="entry name" value="HELICASE_CTER"/>
    <property type="match status" value="1"/>
</dbReference>
<evidence type="ECO:0000256" key="8">
    <source>
        <dbReference type="PROSITE-ProRule" id="PRU00552"/>
    </source>
</evidence>
<dbReference type="InterPro" id="IPR011545">
    <property type="entry name" value="DEAD/DEAH_box_helicase_dom"/>
</dbReference>
<feature type="short sequence motif" description="Q motif" evidence="8">
    <location>
        <begin position="197"/>
        <end position="225"/>
    </location>
</feature>
<evidence type="ECO:0000256" key="5">
    <source>
        <dbReference type="ARBA" id="ARBA00022806"/>
    </source>
</evidence>
<comment type="catalytic activity">
    <reaction evidence="10">
        <text>ATP + H2O = ADP + phosphate + H(+)</text>
        <dbReference type="Rhea" id="RHEA:13065"/>
        <dbReference type="ChEBI" id="CHEBI:15377"/>
        <dbReference type="ChEBI" id="CHEBI:15378"/>
        <dbReference type="ChEBI" id="CHEBI:30616"/>
        <dbReference type="ChEBI" id="CHEBI:43474"/>
        <dbReference type="ChEBI" id="CHEBI:456216"/>
        <dbReference type="EC" id="3.6.4.13"/>
    </reaction>
</comment>
<protein>
    <recommendedName>
        <fullName evidence="10">ATP-dependent RNA helicase</fullName>
        <ecNumber evidence="10">3.6.4.13</ecNumber>
    </recommendedName>
</protein>
<evidence type="ECO:0000256" key="11">
    <source>
        <dbReference type="SAM" id="MobiDB-lite"/>
    </source>
</evidence>
<keyword evidence="6 9" id="KW-0067">ATP-binding</keyword>
<feature type="domain" description="Helicase ATP-binding" evidence="12">
    <location>
        <begin position="238"/>
        <end position="421"/>
    </location>
</feature>
<feature type="region of interest" description="Disordered" evidence="11">
    <location>
        <begin position="1"/>
        <end position="114"/>
    </location>
</feature>
<evidence type="ECO:0000256" key="7">
    <source>
        <dbReference type="ARBA" id="ARBA00022884"/>
    </source>
</evidence>
<dbReference type="CDD" id="cd18787">
    <property type="entry name" value="SF2_C_DEAD"/>
    <property type="match status" value="1"/>
</dbReference>